<dbReference type="VEuPathDB" id="FungiDB:F9C07_2104127"/>
<evidence type="ECO:0000313" key="3">
    <source>
        <dbReference type="Proteomes" id="UP000596276"/>
    </source>
</evidence>
<evidence type="ECO:0000313" key="2">
    <source>
        <dbReference type="EMBL" id="QRD85179.1"/>
    </source>
</evidence>
<proteinExistence type="predicted"/>
<organism evidence="2 3">
    <name type="scientific">Aspergillus flavus (strain ATCC 200026 / FGSC A1120 / IAM 13836 / NRRL 3357 / JCM 12722 / SRRC 167)</name>
    <dbReference type="NCBI Taxonomy" id="332952"/>
    <lineage>
        <taxon>Eukaryota</taxon>
        <taxon>Fungi</taxon>
        <taxon>Dikarya</taxon>
        <taxon>Ascomycota</taxon>
        <taxon>Pezizomycotina</taxon>
        <taxon>Eurotiomycetes</taxon>
        <taxon>Eurotiomycetidae</taxon>
        <taxon>Eurotiales</taxon>
        <taxon>Aspergillaceae</taxon>
        <taxon>Aspergillus</taxon>
        <taxon>Aspergillus subgen. Circumdati</taxon>
    </lineage>
</organism>
<protein>
    <submittedName>
        <fullName evidence="2">Uncharacterized protein</fullName>
    </submittedName>
</protein>
<gene>
    <name evidence="2" type="ORF">F9C07_2104127</name>
</gene>
<keyword evidence="3" id="KW-1185">Reference proteome</keyword>
<accession>A0A7U2MK42</accession>
<reference evidence="3" key="1">
    <citation type="journal article" date="2021" name="G3 (Bethesda)">
        <title>Chromosome assembled and annotated genome sequence of Aspergillus flavus NRRL 3357.</title>
        <authorList>
            <person name="Skerker J.M."/>
            <person name="Pianalto K.M."/>
            <person name="Mondo S.J."/>
            <person name="Yang K."/>
            <person name="Arkin A.P."/>
            <person name="Keller N.P."/>
            <person name="Grigoriev I.V."/>
            <person name="Louise Glass N.L."/>
        </authorList>
    </citation>
    <scope>NUCLEOTIDE SEQUENCE [LARGE SCALE GENOMIC DNA]</scope>
    <source>
        <strain evidence="3">ATCC 200026 / FGSC A1120 / IAM 13836 / NRRL 3357 / JCM 12722 / SRRC 167</strain>
    </source>
</reference>
<feature type="region of interest" description="Disordered" evidence="1">
    <location>
        <begin position="179"/>
        <end position="213"/>
    </location>
</feature>
<evidence type="ECO:0000256" key="1">
    <source>
        <dbReference type="SAM" id="MobiDB-lite"/>
    </source>
</evidence>
<sequence length="213" mass="23829">MALIEIRQSDLSRQEYEILPFSVWKEIMDGPWLRVGSKIPLVHGSGIETALNRHGALAAQPIIALLPLEWDSPGEHPLVSNALMRGHTEAAWLITNNKLHSGSQILERAIRTSNLLCRHYRLGLVPSQLGNSIQGHVFSVGETWRWLLPFHTEVYAVFVRSDTHAAINSATAKTLLPAICSNPRPSGKEDKIQTDPEEQEYPSHHHPMAVHLK</sequence>
<feature type="compositionally biased region" description="Basic residues" evidence="1">
    <location>
        <begin position="204"/>
        <end position="213"/>
    </location>
</feature>
<dbReference type="AlphaFoldDB" id="A0A7U2MK42"/>
<name>A0A7U2MK42_ASPFN</name>
<dbReference type="Proteomes" id="UP000596276">
    <property type="component" value="Chromosome 3"/>
</dbReference>
<dbReference type="EMBL" id="CP044620">
    <property type="protein sequence ID" value="QRD85179.1"/>
    <property type="molecule type" value="Genomic_DNA"/>
</dbReference>